<dbReference type="PANTHER" id="PTHR44068:SF11">
    <property type="entry name" value="GERANYL DIPHOSPHATE 2-C-METHYLTRANSFERASE"/>
    <property type="match status" value="1"/>
</dbReference>
<gene>
    <name evidence="4" type="ORF">IE077_001977</name>
</gene>
<comment type="caution">
    <text evidence="4">The sequence shown here is derived from an EMBL/GenBank/DDBJ whole genome shotgun (WGS) entry which is preliminary data.</text>
</comment>
<protein>
    <submittedName>
        <fullName evidence="4">Tocopherol O-methyltransferase</fullName>
    </submittedName>
</protein>
<dbReference type="SUPFAM" id="SSF53335">
    <property type="entry name" value="S-adenosyl-L-methionine-dependent methyltransferases"/>
    <property type="match status" value="1"/>
</dbReference>
<sequence>MPYINYAVTAVVSFSFVAWCVAYFFNKPIRKYNKDENTVGKSYDEWTDDYILESYWGDHIHLGYYTEEERNSSLWKADFKKAKVKFVEELLKFCDLPSQLENIVDVGCGIGGTSRILAKKFPRATVLGITLSAKQVSRAIELAQKEELGEQCYFSVMDATDMRTIPDSTMDLVWVCESSEHVADKAKLISEAIRVAKSDAKILVAVWCQRDDLEHPFLDIEKQKLQYLYDQWSHPPFVSAQKMKEILYETGKIGDLKEENWTAETLPSWHHNLLLGFTNPWPWISRPQAYLRLFRDAWCTQQMHNAFSSGLMEYYILVATVKK</sequence>
<evidence type="ECO:0000256" key="2">
    <source>
        <dbReference type="SAM" id="Phobius"/>
    </source>
</evidence>
<keyword evidence="2" id="KW-0812">Transmembrane</keyword>
<dbReference type="InterPro" id="IPR013216">
    <property type="entry name" value="Methyltransf_11"/>
</dbReference>
<evidence type="ECO:0000259" key="3">
    <source>
        <dbReference type="Pfam" id="PF08241"/>
    </source>
</evidence>
<dbReference type="Gene3D" id="3.40.50.150">
    <property type="entry name" value="Vaccinia Virus protein VP39"/>
    <property type="match status" value="1"/>
</dbReference>
<accession>A0ABQ7JBU0</accession>
<keyword evidence="5" id="KW-1185">Reference proteome</keyword>
<evidence type="ECO:0000256" key="1">
    <source>
        <dbReference type="ARBA" id="ARBA00022679"/>
    </source>
</evidence>
<organism evidence="4 5">
    <name type="scientific">Cardiosporidium cionae</name>
    <dbReference type="NCBI Taxonomy" id="476202"/>
    <lineage>
        <taxon>Eukaryota</taxon>
        <taxon>Sar</taxon>
        <taxon>Alveolata</taxon>
        <taxon>Apicomplexa</taxon>
        <taxon>Aconoidasida</taxon>
        <taxon>Nephromycida</taxon>
        <taxon>Cardiosporidium</taxon>
    </lineage>
</organism>
<feature type="transmembrane region" description="Helical" evidence="2">
    <location>
        <begin position="6"/>
        <end position="25"/>
    </location>
</feature>
<dbReference type="Proteomes" id="UP000823046">
    <property type="component" value="Unassembled WGS sequence"/>
</dbReference>
<dbReference type="InterPro" id="IPR050447">
    <property type="entry name" value="Erg6_SMT_methyltransf"/>
</dbReference>
<name>A0ABQ7JBU0_9APIC</name>
<dbReference type="PANTHER" id="PTHR44068">
    <property type="entry name" value="ZGC:194242"/>
    <property type="match status" value="1"/>
</dbReference>
<keyword evidence="1" id="KW-0808">Transferase</keyword>
<keyword evidence="2" id="KW-0472">Membrane</keyword>
<reference evidence="4 5" key="1">
    <citation type="journal article" date="2020" name="bioRxiv">
        <title>Metabolic contributions of an alphaproteobacterial endosymbiont in the apicomplexan Cardiosporidium cionae.</title>
        <authorList>
            <person name="Hunter E.S."/>
            <person name="Paight C.J."/>
            <person name="Lane C.E."/>
        </authorList>
    </citation>
    <scope>NUCLEOTIDE SEQUENCE [LARGE SCALE GENOMIC DNA]</scope>
    <source>
        <strain evidence="4">ESH_2018</strain>
    </source>
</reference>
<dbReference type="Pfam" id="PF08241">
    <property type="entry name" value="Methyltransf_11"/>
    <property type="match status" value="1"/>
</dbReference>
<keyword evidence="2" id="KW-1133">Transmembrane helix</keyword>
<dbReference type="EMBL" id="JADAQX010000175">
    <property type="protein sequence ID" value="KAF8821477.1"/>
    <property type="molecule type" value="Genomic_DNA"/>
</dbReference>
<dbReference type="InterPro" id="IPR029063">
    <property type="entry name" value="SAM-dependent_MTases_sf"/>
</dbReference>
<feature type="domain" description="Methyltransferase type 11" evidence="3">
    <location>
        <begin position="104"/>
        <end position="203"/>
    </location>
</feature>
<evidence type="ECO:0000313" key="4">
    <source>
        <dbReference type="EMBL" id="KAF8821477.1"/>
    </source>
</evidence>
<proteinExistence type="predicted"/>
<evidence type="ECO:0000313" key="5">
    <source>
        <dbReference type="Proteomes" id="UP000823046"/>
    </source>
</evidence>
<dbReference type="CDD" id="cd02440">
    <property type="entry name" value="AdoMet_MTases"/>
    <property type="match status" value="1"/>
</dbReference>